<dbReference type="GO" id="GO:0043024">
    <property type="term" value="F:ribosomal small subunit binding"/>
    <property type="evidence" value="ECO:0007669"/>
    <property type="project" value="TreeGrafter"/>
</dbReference>
<dbReference type="RefSeq" id="WP_113957765.1">
    <property type="nucleotide sequence ID" value="NZ_QNRR01000002.1"/>
</dbReference>
<evidence type="ECO:0000256" key="4">
    <source>
        <dbReference type="SAM" id="MobiDB-lite"/>
    </source>
</evidence>
<reference evidence="5 6" key="1">
    <citation type="submission" date="2018-06" db="EMBL/GenBank/DDBJ databases">
        <title>Genomic Encyclopedia of Type Strains, Phase IV (KMG-IV): sequencing the most valuable type-strain genomes for metagenomic binning, comparative biology and taxonomic classification.</title>
        <authorList>
            <person name="Goeker M."/>
        </authorList>
    </citation>
    <scope>NUCLEOTIDE SEQUENCE [LARGE SCALE GENOMIC DNA]</scope>
    <source>
        <strain evidence="5 6">DSM 25532</strain>
    </source>
</reference>
<proteinExistence type="predicted"/>
<evidence type="ECO:0000313" key="5">
    <source>
        <dbReference type="EMBL" id="RBP46236.1"/>
    </source>
</evidence>
<dbReference type="InterPro" id="IPR036567">
    <property type="entry name" value="RHF-like"/>
</dbReference>
<evidence type="ECO:0000313" key="6">
    <source>
        <dbReference type="Proteomes" id="UP000253426"/>
    </source>
</evidence>
<keyword evidence="1" id="KW-0810">Translation regulation</keyword>
<name>A0A366HRW1_9BACT</name>
<dbReference type="NCBIfam" id="TIGR00741">
    <property type="entry name" value="yfiA"/>
    <property type="match status" value="1"/>
</dbReference>
<dbReference type="CDD" id="cd00552">
    <property type="entry name" value="RaiA"/>
    <property type="match status" value="1"/>
</dbReference>
<evidence type="ECO:0000256" key="2">
    <source>
        <dbReference type="ARBA" id="ARBA00038695"/>
    </source>
</evidence>
<evidence type="ECO:0000256" key="3">
    <source>
        <dbReference type="ARBA" id="ARBA00041148"/>
    </source>
</evidence>
<keyword evidence="6" id="KW-1185">Reference proteome</keyword>
<protein>
    <recommendedName>
        <fullName evidence="3">Ribosome hibernation promoting factor</fullName>
    </recommendedName>
</protein>
<dbReference type="SUPFAM" id="SSF69754">
    <property type="entry name" value="Ribosome binding protein Y (YfiA homologue)"/>
    <property type="match status" value="1"/>
</dbReference>
<dbReference type="Pfam" id="PF02482">
    <property type="entry name" value="Ribosomal_S30AE"/>
    <property type="match status" value="1"/>
</dbReference>
<comment type="subunit">
    <text evidence="2">Associates exclusively with 100S ribosomes, which are dimers of 70S ribosomes.</text>
</comment>
<comment type="caution">
    <text evidence="5">The sequence shown here is derived from an EMBL/GenBank/DDBJ whole genome shotgun (WGS) entry which is preliminary data.</text>
</comment>
<dbReference type="PANTHER" id="PTHR33231">
    <property type="entry name" value="30S RIBOSOMAL PROTEIN"/>
    <property type="match status" value="1"/>
</dbReference>
<dbReference type="OrthoDB" id="193930at2"/>
<accession>A0A366HRW1</accession>
<dbReference type="Gene3D" id="3.30.160.100">
    <property type="entry name" value="Ribosome hibernation promotion factor-like"/>
    <property type="match status" value="1"/>
</dbReference>
<dbReference type="PANTHER" id="PTHR33231:SF1">
    <property type="entry name" value="30S RIBOSOMAL PROTEIN"/>
    <property type="match status" value="1"/>
</dbReference>
<dbReference type="Proteomes" id="UP000253426">
    <property type="component" value="Unassembled WGS sequence"/>
</dbReference>
<dbReference type="EMBL" id="QNRR01000002">
    <property type="protein sequence ID" value="RBP46236.1"/>
    <property type="molecule type" value="Genomic_DNA"/>
</dbReference>
<sequence length="117" mass="13182">MQLHLSPRNLRLTAAIHQYAAEKILHLEDLAEEIMAAHVVLINDEAARAQKKFTVKAHLAVPGPDIHAQESGEDLYAALDKVAARLARQLRKRHTALIDKKRQKKQRAKEATKRRGA</sequence>
<dbReference type="GO" id="GO:0022627">
    <property type="term" value="C:cytosolic small ribosomal subunit"/>
    <property type="evidence" value="ECO:0007669"/>
    <property type="project" value="TreeGrafter"/>
</dbReference>
<feature type="compositionally biased region" description="Basic residues" evidence="4">
    <location>
        <begin position="94"/>
        <end position="107"/>
    </location>
</feature>
<dbReference type="AlphaFoldDB" id="A0A366HRW1"/>
<feature type="compositionally biased region" description="Basic and acidic residues" evidence="4">
    <location>
        <begin position="108"/>
        <end position="117"/>
    </location>
</feature>
<dbReference type="GO" id="GO:0045900">
    <property type="term" value="P:negative regulation of translational elongation"/>
    <property type="evidence" value="ECO:0007669"/>
    <property type="project" value="TreeGrafter"/>
</dbReference>
<dbReference type="InterPro" id="IPR003489">
    <property type="entry name" value="RHF/RaiA"/>
</dbReference>
<organism evidence="5 6">
    <name type="scientific">Roseimicrobium gellanilyticum</name>
    <dbReference type="NCBI Taxonomy" id="748857"/>
    <lineage>
        <taxon>Bacteria</taxon>
        <taxon>Pseudomonadati</taxon>
        <taxon>Verrucomicrobiota</taxon>
        <taxon>Verrucomicrobiia</taxon>
        <taxon>Verrucomicrobiales</taxon>
        <taxon>Verrucomicrobiaceae</taxon>
        <taxon>Roseimicrobium</taxon>
    </lineage>
</organism>
<gene>
    <name evidence="5" type="ORF">DES53_102622</name>
</gene>
<feature type="region of interest" description="Disordered" evidence="4">
    <location>
        <begin position="94"/>
        <end position="117"/>
    </location>
</feature>
<evidence type="ECO:0000256" key="1">
    <source>
        <dbReference type="ARBA" id="ARBA00022845"/>
    </source>
</evidence>
<dbReference type="InterPro" id="IPR050574">
    <property type="entry name" value="HPF/YfiA_ribosome-assoc"/>
</dbReference>